<proteinExistence type="predicted"/>
<dbReference type="SUPFAM" id="SSF50978">
    <property type="entry name" value="WD40 repeat-like"/>
    <property type="match status" value="1"/>
</dbReference>
<dbReference type="InParanoid" id="E4ZTS6"/>
<feature type="compositionally biased region" description="Low complexity" evidence="1">
    <location>
        <begin position="481"/>
        <end position="491"/>
    </location>
</feature>
<feature type="compositionally biased region" description="Basic and acidic residues" evidence="1">
    <location>
        <begin position="386"/>
        <end position="395"/>
    </location>
</feature>
<reference evidence="3" key="1">
    <citation type="journal article" date="2011" name="Nat. Commun.">
        <title>Effector diversification within compartments of the Leptosphaeria maculans genome affected by Repeat-Induced Point mutations.</title>
        <authorList>
            <person name="Rouxel T."/>
            <person name="Grandaubert J."/>
            <person name="Hane J.K."/>
            <person name="Hoede C."/>
            <person name="van de Wouw A.P."/>
            <person name="Couloux A."/>
            <person name="Dominguez V."/>
            <person name="Anthouard V."/>
            <person name="Bally P."/>
            <person name="Bourras S."/>
            <person name="Cozijnsen A.J."/>
            <person name="Ciuffetti L.M."/>
            <person name="Degrave A."/>
            <person name="Dilmaghani A."/>
            <person name="Duret L."/>
            <person name="Fudal I."/>
            <person name="Goodwin S.B."/>
            <person name="Gout L."/>
            <person name="Glaser N."/>
            <person name="Linglin J."/>
            <person name="Kema G.H.J."/>
            <person name="Lapalu N."/>
            <person name="Lawrence C.B."/>
            <person name="May K."/>
            <person name="Meyer M."/>
            <person name="Ollivier B."/>
            <person name="Poulain J."/>
            <person name="Schoch C.L."/>
            <person name="Simon A."/>
            <person name="Spatafora J.W."/>
            <person name="Stachowiak A."/>
            <person name="Turgeon B.G."/>
            <person name="Tyler B.M."/>
            <person name="Vincent D."/>
            <person name="Weissenbach J."/>
            <person name="Amselem J."/>
            <person name="Quesneville H."/>
            <person name="Oliver R.P."/>
            <person name="Wincker P."/>
            <person name="Balesdent M.-H."/>
            <person name="Howlett B.J."/>
        </authorList>
    </citation>
    <scope>NUCLEOTIDE SEQUENCE [LARGE SCALE GENOMIC DNA]</scope>
    <source>
        <strain evidence="3">JN3 / isolate v23.1.3 / race Av1-4-5-6-7-8</strain>
    </source>
</reference>
<dbReference type="VEuPathDB" id="FungiDB:LEMA_P116390.1"/>
<dbReference type="HOGENOM" id="CLU_385898_0_0_1"/>
<feature type="compositionally biased region" description="Basic residues" evidence="1">
    <location>
        <begin position="541"/>
        <end position="558"/>
    </location>
</feature>
<feature type="region of interest" description="Disordered" evidence="1">
    <location>
        <begin position="379"/>
        <end position="452"/>
    </location>
</feature>
<dbReference type="Gene3D" id="2.130.10.10">
    <property type="entry name" value="YVTN repeat-like/Quinoprotein amine dehydrogenase"/>
    <property type="match status" value="1"/>
</dbReference>
<organism evidence="3">
    <name type="scientific">Leptosphaeria maculans (strain JN3 / isolate v23.1.3 / race Av1-4-5-6-7-8)</name>
    <name type="common">Blackleg fungus</name>
    <name type="synonym">Phoma lingam</name>
    <dbReference type="NCBI Taxonomy" id="985895"/>
    <lineage>
        <taxon>Eukaryota</taxon>
        <taxon>Fungi</taxon>
        <taxon>Dikarya</taxon>
        <taxon>Ascomycota</taxon>
        <taxon>Pezizomycotina</taxon>
        <taxon>Dothideomycetes</taxon>
        <taxon>Pleosporomycetidae</taxon>
        <taxon>Pleosporales</taxon>
        <taxon>Pleosporineae</taxon>
        <taxon>Leptosphaeriaceae</taxon>
        <taxon>Plenodomus</taxon>
        <taxon>Plenodomus lingam/Leptosphaeria maculans species complex</taxon>
    </lineage>
</organism>
<name>E4ZTS6_LEPMJ</name>
<evidence type="ECO:0000256" key="1">
    <source>
        <dbReference type="SAM" id="MobiDB-lite"/>
    </source>
</evidence>
<gene>
    <name evidence="2" type="ORF">LEMA_P116390.1</name>
</gene>
<dbReference type="AlphaFoldDB" id="E4ZTS6"/>
<accession>E4ZTS6</accession>
<sequence>MASLPQLPPECSLFVATPQTVHLRSLAAGNRILFECETPNGVVNAKASRDNSSLIAIADSQVVILHDTKRGSDREYKLQKSDGEPRLLLFSPDSRILYFTTTLSTSVQAYSIPTAELLPSLPPHPSPPNTLAISHNGHVLISASPVPPTIYLQDRRWGASAPVMFQPTDARSPVTCAAFQSREEDSQPSYTNFVLGFQDGALALYRLFLPHATDNGKQSHVRHTRAFQLQPVRVGAIRKLHKAVMGGMTAAEFLPGYKSRVLSIGQDGKSTSISILASGPVGSRGRTDDDVLLGGDATEEAKRAYDGVETLIAVGTRAGKVLVFNVLGLLRHEVVLEAPVMTIEWVGDMSTPSVLPKRIPSLPLEPGTAMGDLMGDGEMSSDEDMGTVKKTESPWKHGGRAVLPFGSPRDLFSEQPESRVLRPSLRPSDITTGSPLCREHPRRKSLLRPRIATETFTSPQHVSFALLDKIPLTNPNPSHLPTPTQHQHQQQIRSQKHPSPPSPPLPSPSPSPTLIPQTSPLPAQDSDLSDTEYFTPPCTTQRHKLPKPRVPARPHRFQHTPPHSANPAPTPFTPTLQSETANVPPPLLAGSRRISLGREDAPRTPGEGVWGTERFSSQCVNGDGDGCLDTWPSLSLSKLDSRLDAPFSGDFTFTSLGCVSSTPRPLHPLHPLHAQHRNRTPDELAHLREEVAALKFEMRALRGEVRGWMGRVDGNG</sequence>
<dbReference type="InterPro" id="IPR036322">
    <property type="entry name" value="WD40_repeat_dom_sf"/>
</dbReference>
<dbReference type="OMA" id="VEWIDEM"/>
<protein>
    <submittedName>
        <fullName evidence="2">Uncharacterized protein</fullName>
    </submittedName>
</protein>
<feature type="compositionally biased region" description="Pro residues" evidence="1">
    <location>
        <begin position="498"/>
        <end position="513"/>
    </location>
</feature>
<evidence type="ECO:0000313" key="2">
    <source>
        <dbReference type="EMBL" id="CBX94636.1"/>
    </source>
</evidence>
<dbReference type="Proteomes" id="UP000002668">
    <property type="component" value="Genome"/>
</dbReference>
<evidence type="ECO:0000313" key="3">
    <source>
        <dbReference type="Proteomes" id="UP000002668"/>
    </source>
</evidence>
<dbReference type="eggNOG" id="ENOG502RZHE">
    <property type="taxonomic scope" value="Eukaryota"/>
</dbReference>
<dbReference type="InterPro" id="IPR015943">
    <property type="entry name" value="WD40/YVTN_repeat-like_dom_sf"/>
</dbReference>
<dbReference type="EMBL" id="FP929125">
    <property type="protein sequence ID" value="CBX94636.1"/>
    <property type="molecule type" value="Genomic_DNA"/>
</dbReference>
<feature type="region of interest" description="Disordered" evidence="1">
    <location>
        <begin position="470"/>
        <end position="614"/>
    </location>
</feature>
<keyword evidence="3" id="KW-1185">Reference proteome</keyword>
<dbReference type="STRING" id="985895.E4ZTS6"/>
<dbReference type="OrthoDB" id="5362656at2759"/>